<comment type="subcellular location">
    <subcellularLocation>
        <location evidence="1">Cell membrane</location>
        <topology evidence="1">Multi-pass membrane protein</topology>
    </subcellularLocation>
</comment>
<keyword evidence="3" id="KW-0547">Nucleotide-binding</keyword>
<dbReference type="InterPro" id="IPR027417">
    <property type="entry name" value="P-loop_NTPase"/>
</dbReference>
<accession>A0ABY7VZK4</accession>
<dbReference type="PROSITE" id="PS00211">
    <property type="entry name" value="ABC_TRANSPORTER_1"/>
    <property type="match status" value="1"/>
</dbReference>
<dbReference type="Pfam" id="PF00664">
    <property type="entry name" value="ABC_membrane"/>
    <property type="match status" value="1"/>
</dbReference>
<keyword evidence="6 7" id="KW-0472">Membrane</keyword>
<evidence type="ECO:0000256" key="1">
    <source>
        <dbReference type="ARBA" id="ARBA00004651"/>
    </source>
</evidence>
<dbReference type="EMBL" id="CP117812">
    <property type="protein sequence ID" value="WDE99229.1"/>
    <property type="molecule type" value="Genomic_DNA"/>
</dbReference>
<feature type="domain" description="ABC transmembrane type-1" evidence="9">
    <location>
        <begin position="27"/>
        <end position="317"/>
    </location>
</feature>
<evidence type="ECO:0000313" key="11">
    <source>
        <dbReference type="Proteomes" id="UP001214250"/>
    </source>
</evidence>
<dbReference type="SUPFAM" id="SSF90123">
    <property type="entry name" value="ABC transporter transmembrane region"/>
    <property type="match status" value="1"/>
</dbReference>
<keyword evidence="11" id="KW-1185">Reference proteome</keyword>
<feature type="transmembrane region" description="Helical" evidence="7">
    <location>
        <begin position="300"/>
        <end position="325"/>
    </location>
</feature>
<reference evidence="10 11" key="1">
    <citation type="submission" date="2023-02" db="EMBL/GenBank/DDBJ databases">
        <title>Genome sequence of Lentisphaera profundi SAORIC-696.</title>
        <authorList>
            <person name="Kim e."/>
            <person name="Cho J.-C."/>
            <person name="Choi A."/>
            <person name="Kang I."/>
        </authorList>
    </citation>
    <scope>NUCLEOTIDE SEQUENCE [LARGE SCALE GENOMIC DNA]</scope>
    <source>
        <strain evidence="10 11">SAORIC-696</strain>
    </source>
</reference>
<feature type="transmembrane region" description="Helical" evidence="7">
    <location>
        <begin position="76"/>
        <end position="97"/>
    </location>
</feature>
<proteinExistence type="predicted"/>
<evidence type="ECO:0000256" key="6">
    <source>
        <dbReference type="ARBA" id="ARBA00023136"/>
    </source>
</evidence>
<organism evidence="10 11">
    <name type="scientific">Lentisphaera profundi</name>
    <dbReference type="NCBI Taxonomy" id="1658616"/>
    <lineage>
        <taxon>Bacteria</taxon>
        <taxon>Pseudomonadati</taxon>
        <taxon>Lentisphaerota</taxon>
        <taxon>Lentisphaeria</taxon>
        <taxon>Lentisphaerales</taxon>
        <taxon>Lentisphaeraceae</taxon>
        <taxon>Lentisphaera</taxon>
    </lineage>
</organism>
<protein>
    <submittedName>
        <fullName evidence="10">ABC transporter ATP-binding protein</fullName>
    </submittedName>
</protein>
<evidence type="ECO:0000256" key="4">
    <source>
        <dbReference type="ARBA" id="ARBA00022840"/>
    </source>
</evidence>
<dbReference type="CDD" id="cd07346">
    <property type="entry name" value="ABC_6TM_exporters"/>
    <property type="match status" value="1"/>
</dbReference>
<dbReference type="Gene3D" id="1.20.1560.10">
    <property type="entry name" value="ABC transporter type 1, transmembrane domain"/>
    <property type="match status" value="1"/>
</dbReference>
<evidence type="ECO:0000256" key="7">
    <source>
        <dbReference type="SAM" id="Phobius"/>
    </source>
</evidence>
<dbReference type="InterPro" id="IPR039421">
    <property type="entry name" value="Type_1_exporter"/>
</dbReference>
<dbReference type="SMART" id="SM00382">
    <property type="entry name" value="AAA"/>
    <property type="match status" value="1"/>
</dbReference>
<evidence type="ECO:0000256" key="5">
    <source>
        <dbReference type="ARBA" id="ARBA00022989"/>
    </source>
</evidence>
<dbReference type="InterPro" id="IPR036640">
    <property type="entry name" value="ABC1_TM_sf"/>
</dbReference>
<feature type="transmembrane region" description="Helical" evidence="7">
    <location>
        <begin position="182"/>
        <end position="199"/>
    </location>
</feature>
<gene>
    <name evidence="10" type="ORF">PQO03_15445</name>
</gene>
<dbReference type="RefSeq" id="WP_274154089.1">
    <property type="nucleotide sequence ID" value="NZ_CP117812.1"/>
</dbReference>
<evidence type="ECO:0000256" key="2">
    <source>
        <dbReference type="ARBA" id="ARBA00022692"/>
    </source>
</evidence>
<dbReference type="PANTHER" id="PTHR24221">
    <property type="entry name" value="ATP-BINDING CASSETTE SUB-FAMILY B"/>
    <property type="match status" value="1"/>
</dbReference>
<dbReference type="Proteomes" id="UP001214250">
    <property type="component" value="Chromosome 2"/>
</dbReference>
<dbReference type="InterPro" id="IPR003439">
    <property type="entry name" value="ABC_transporter-like_ATP-bd"/>
</dbReference>
<evidence type="ECO:0000259" key="9">
    <source>
        <dbReference type="PROSITE" id="PS50929"/>
    </source>
</evidence>
<dbReference type="GO" id="GO:0005524">
    <property type="term" value="F:ATP binding"/>
    <property type="evidence" value="ECO:0007669"/>
    <property type="project" value="UniProtKB-KW"/>
</dbReference>
<evidence type="ECO:0000259" key="8">
    <source>
        <dbReference type="PROSITE" id="PS50893"/>
    </source>
</evidence>
<keyword evidence="5 7" id="KW-1133">Transmembrane helix</keyword>
<dbReference type="Pfam" id="PF00005">
    <property type="entry name" value="ABC_tran"/>
    <property type="match status" value="1"/>
</dbReference>
<dbReference type="InterPro" id="IPR011527">
    <property type="entry name" value="ABC1_TM_dom"/>
</dbReference>
<feature type="transmembrane region" description="Helical" evidence="7">
    <location>
        <begin position="267"/>
        <end position="288"/>
    </location>
</feature>
<feature type="transmembrane region" description="Helical" evidence="7">
    <location>
        <begin position="21"/>
        <end position="47"/>
    </location>
</feature>
<dbReference type="Gene3D" id="3.40.50.300">
    <property type="entry name" value="P-loop containing nucleotide triphosphate hydrolases"/>
    <property type="match status" value="1"/>
</dbReference>
<evidence type="ECO:0000256" key="3">
    <source>
        <dbReference type="ARBA" id="ARBA00022741"/>
    </source>
</evidence>
<evidence type="ECO:0000313" key="10">
    <source>
        <dbReference type="EMBL" id="WDE99229.1"/>
    </source>
</evidence>
<dbReference type="InterPro" id="IPR017871">
    <property type="entry name" value="ABC_transporter-like_CS"/>
</dbReference>
<dbReference type="SUPFAM" id="SSF52540">
    <property type="entry name" value="P-loop containing nucleoside triphosphate hydrolases"/>
    <property type="match status" value="1"/>
</dbReference>
<dbReference type="PANTHER" id="PTHR24221:SF233">
    <property type="entry name" value="ATP-BINDING_PERMEASE FUSION ABC TRANSPORTER-RELATED"/>
    <property type="match status" value="1"/>
</dbReference>
<feature type="transmembrane region" description="Helical" evidence="7">
    <location>
        <begin position="159"/>
        <end position="176"/>
    </location>
</feature>
<keyword evidence="2 7" id="KW-0812">Transmembrane</keyword>
<sequence length="595" mass="66247">MTKQNINFNTIKALLFKDKSILIKAHICAVAAAFTTVLQPLLIPLLIDDLLLNGPGKLLNKLKIILPESMHEATSFIAITLFLTVLLRLMSLSLNILQSKIFTRLSQAICHDLRIKLLKRLKNVAIKYFENTGSGKTAALFTNDVDTVEQFISKTISQLILSILQLIATAAILLWINVQLGLFILILNPIVVFATIKMGKKVKKLKRSENKAIASFQEKLTDFLDAMHELRISRRDRFFLNKIIDSAANMRDTTINSRWKSDAASRGSFVIFLMGFDLFRAAAVYIAFTSVDLSVGEMIAVFSYLWVMMTPVQNLITIQYSWFAASAALERLNKFMNEEEENKGKSKGIEFIYGDNIDIEFKDVSFSYQKGIPVLNKVSFKIPAGQHIAIVGATGGGKSTLVQMITGLYKADQGSVLFNGMDILDIGLDKVRDNIGVVLQAPGIFHSSIRENILMGEIAEDSEIWQALEVACLDEFIRAQELGLDTSVGNKGLKLSGGQRQRLAIARMVLRKPQVVILDEATSALDPETEAKVLQRLKAFLHNRTCITIAHRLSAIKQADSIKVFENGSMIQSGLHDELINQNGVYSKLYQTKGK</sequence>
<name>A0ABY7VZK4_9BACT</name>
<keyword evidence="4 10" id="KW-0067">ATP-binding</keyword>
<dbReference type="PROSITE" id="PS50893">
    <property type="entry name" value="ABC_TRANSPORTER_2"/>
    <property type="match status" value="1"/>
</dbReference>
<feature type="domain" description="ABC transporter" evidence="8">
    <location>
        <begin position="359"/>
        <end position="592"/>
    </location>
</feature>
<dbReference type="PROSITE" id="PS50929">
    <property type="entry name" value="ABC_TM1F"/>
    <property type="match status" value="1"/>
</dbReference>
<dbReference type="InterPro" id="IPR003593">
    <property type="entry name" value="AAA+_ATPase"/>
</dbReference>